<dbReference type="Proteomes" id="UP001145114">
    <property type="component" value="Unassembled WGS sequence"/>
</dbReference>
<dbReference type="EMBL" id="JAMZIH010009243">
    <property type="protein sequence ID" value="KAJ1670473.1"/>
    <property type="molecule type" value="Genomic_DNA"/>
</dbReference>
<protein>
    <submittedName>
        <fullName evidence="1">Uncharacterized protein</fullName>
    </submittedName>
</protein>
<evidence type="ECO:0000313" key="2">
    <source>
        <dbReference type="Proteomes" id="UP001145114"/>
    </source>
</evidence>
<accession>A0ACC1H9R4</accession>
<feature type="non-terminal residue" evidence="1">
    <location>
        <position position="186"/>
    </location>
</feature>
<comment type="caution">
    <text evidence="1">The sequence shown here is derived from an EMBL/GenBank/DDBJ whole genome shotgun (WGS) entry which is preliminary data.</text>
</comment>
<sequence length="186" mass="19651">MRHLSGGVGQYDTSTGLAIRSIERCRVAAMEIVGLSHHLDSFPLAYSHPLLPWALFQAGTILIHYMIAGNTPMQQEDAKVSIMTLSCALRDGLGQHWRISLKYHVVLSGMVQEWERALASSGSVSESQLNSPAAHVTSQASDTSKMMGGGGDSYTTTGGTAMPLPQSTSSAPFMTTAVLAAAGNEG</sequence>
<name>A0ACC1H9R4_9FUNG</name>
<reference evidence="1" key="1">
    <citation type="submission" date="2022-06" db="EMBL/GenBank/DDBJ databases">
        <title>Phylogenomic reconstructions and comparative analyses of Kickxellomycotina fungi.</title>
        <authorList>
            <person name="Reynolds N.K."/>
            <person name="Stajich J.E."/>
            <person name="Barry K."/>
            <person name="Grigoriev I.V."/>
            <person name="Crous P."/>
            <person name="Smith M.E."/>
        </authorList>
    </citation>
    <scope>NUCLEOTIDE SEQUENCE</scope>
    <source>
        <strain evidence="1">RSA 2271</strain>
    </source>
</reference>
<gene>
    <name evidence="1" type="ORF">EV182_008183</name>
</gene>
<proteinExistence type="predicted"/>
<evidence type="ECO:0000313" key="1">
    <source>
        <dbReference type="EMBL" id="KAJ1670473.1"/>
    </source>
</evidence>
<organism evidence="1 2">
    <name type="scientific">Spiromyces aspiralis</name>
    <dbReference type="NCBI Taxonomy" id="68401"/>
    <lineage>
        <taxon>Eukaryota</taxon>
        <taxon>Fungi</taxon>
        <taxon>Fungi incertae sedis</taxon>
        <taxon>Zoopagomycota</taxon>
        <taxon>Kickxellomycotina</taxon>
        <taxon>Kickxellomycetes</taxon>
        <taxon>Kickxellales</taxon>
        <taxon>Kickxellaceae</taxon>
        <taxon>Spiromyces</taxon>
    </lineage>
</organism>
<keyword evidence="2" id="KW-1185">Reference proteome</keyword>